<dbReference type="Gene3D" id="3.90.550.10">
    <property type="entry name" value="Spore Coat Polysaccharide Biosynthesis Protein SpsA, Chain A"/>
    <property type="match status" value="1"/>
</dbReference>
<dbReference type="AlphaFoldDB" id="F0TC15"/>
<dbReference type="GeneID" id="10277366"/>
<reference evidence="7" key="1">
    <citation type="submission" date="2011-02" db="EMBL/GenBank/DDBJ databases">
        <title>Complete sequence of Methanobacterium sp. AL-21.</title>
        <authorList>
            <consortium name="US DOE Joint Genome Institute"/>
            <person name="Lucas S."/>
            <person name="Copeland A."/>
            <person name="Lapidus A."/>
            <person name="Cheng J.-F."/>
            <person name="Goodwin L."/>
            <person name="Pitluck S."/>
            <person name="Chertkov O."/>
            <person name="Detter J.C."/>
            <person name="Han C."/>
            <person name="Tapia R."/>
            <person name="Land M."/>
            <person name="Hauser L."/>
            <person name="Kyrpides N."/>
            <person name="Ivanova N."/>
            <person name="Mikhailova N."/>
            <person name="Pagani I."/>
            <person name="Cadillo-Quiroz H."/>
            <person name="Imachi H."/>
            <person name="Zinder S."/>
            <person name="Liu W."/>
            <person name="Woyke T."/>
        </authorList>
    </citation>
    <scope>NUCLEOTIDE SEQUENCE [LARGE SCALE GENOMIC DNA]</scope>
    <source>
        <strain evidence="7">AL-21</strain>
    </source>
</reference>
<organism evidence="6 7">
    <name type="scientific">Methanobacterium lacus (strain AL-21)</name>
    <dbReference type="NCBI Taxonomy" id="877455"/>
    <lineage>
        <taxon>Archaea</taxon>
        <taxon>Methanobacteriati</taxon>
        <taxon>Methanobacteriota</taxon>
        <taxon>Methanomada group</taxon>
        <taxon>Methanobacteria</taxon>
        <taxon>Methanobacteriales</taxon>
        <taxon>Methanobacteriaceae</taxon>
        <taxon>Methanobacterium</taxon>
    </lineage>
</organism>
<proteinExistence type="inferred from homology"/>
<keyword evidence="7" id="KW-1185">Reference proteome</keyword>
<dbReference type="OrthoDB" id="46222at2157"/>
<evidence type="ECO:0000256" key="3">
    <source>
        <dbReference type="ARBA" id="ARBA00022679"/>
    </source>
</evidence>
<dbReference type="HOGENOM" id="CLU_015701_0_0_2"/>
<dbReference type="InterPro" id="IPR019290">
    <property type="entry name" value="GlycosylTrfase-like_prok"/>
</dbReference>
<dbReference type="STRING" id="877455.Metbo_0917"/>
<evidence type="ECO:0000259" key="5">
    <source>
        <dbReference type="Pfam" id="PF13524"/>
    </source>
</evidence>
<feature type="domain" description="Spore protein YkvP/CgeB glycosyl transferase-like" evidence="5">
    <location>
        <begin position="519"/>
        <end position="649"/>
    </location>
</feature>
<dbReference type="InterPro" id="IPR055259">
    <property type="entry name" value="YkvP/CgeB_Glyco_trans-like"/>
</dbReference>
<dbReference type="PANTHER" id="PTHR43179">
    <property type="entry name" value="RHAMNOSYLTRANSFERASE WBBL"/>
    <property type="match status" value="1"/>
</dbReference>
<dbReference type="SUPFAM" id="SSF53448">
    <property type="entry name" value="Nucleotide-diphospho-sugar transferases"/>
    <property type="match status" value="1"/>
</dbReference>
<evidence type="ECO:0000256" key="1">
    <source>
        <dbReference type="ARBA" id="ARBA00006739"/>
    </source>
</evidence>
<comment type="similarity">
    <text evidence="1">Belongs to the glycosyltransferase 2 family.</text>
</comment>
<keyword evidence="3 6" id="KW-0808">Transferase</keyword>
<evidence type="ECO:0000313" key="7">
    <source>
        <dbReference type="Proteomes" id="UP000007490"/>
    </source>
</evidence>
<dbReference type="eggNOG" id="arCOG07799">
    <property type="taxonomic scope" value="Archaea"/>
</dbReference>
<dbReference type="PANTHER" id="PTHR43179:SF12">
    <property type="entry name" value="GALACTOFURANOSYLTRANSFERASE GLFT2"/>
    <property type="match status" value="1"/>
</dbReference>
<evidence type="ECO:0000256" key="2">
    <source>
        <dbReference type="ARBA" id="ARBA00022676"/>
    </source>
</evidence>
<sequence length="662" mass="76325">MPKMFKLVSKNGLRMIKYSLHDDYSLFKHELQRAKAKIFKPQNKIENKRPEMNLLEKKEKYNELIKHNNELTDLFLFKDDSPKVSIIINLDSSCDLNSLFNKFHHNLVYPNFEVIVIADHLAEDTGEFISKLKNQFSVDLIENSNGRSYAEIHNSTVESVNGEYLLFLDGNLKPTYGWLNSLMQTTLENRNTGCVGAKIVNPNLEDGPNNFKIQSIGAEFVETKNGNFIVSEMANGLDPNEEICMKQNLRAAVNKKAFLISKALFLEVGGFDESYQNCFESIDLSLKLLKKGYSNIYNPNSIIFNCLNPDNSPSRNEKDDLILFNNRWNQFLRGNVLLDKIETSHVFSLEKLKVAFAVSESGEHASAGDYFTAKEFGEAIKSLGWDVCFLPRNGPDYWYDLDDVDVVISLLYTFDPRRIRSSRGSLIKIAWPRNWFDRWTFFPWFGNYDLVLVPSKISQMFVKEHSGKDATLVPLATNPNRFNNEIPESEDYYSDYCFTGSYWNDYREIIDLLDPDKLPYKFNLYGKNWELIPKFKPYHRGFINYINIPKLYASTKIVIDDANSATKAYGSVNSRVYDALACGTLVLTNGKLGALEIFGEDLPVFETETQLNNLLNHFLEVDEDRIDLVEKLQKFVVENHTYFNRALQLKKTLIEYLHSKQS</sequence>
<dbReference type="Pfam" id="PF13524">
    <property type="entry name" value="Glyco_trans_1_2"/>
    <property type="match status" value="1"/>
</dbReference>
<accession>F0TC15</accession>
<dbReference type="GO" id="GO:0016757">
    <property type="term" value="F:glycosyltransferase activity"/>
    <property type="evidence" value="ECO:0007669"/>
    <property type="project" value="UniProtKB-KW"/>
</dbReference>
<dbReference type="KEGG" id="mel:Metbo_0917"/>
<dbReference type="RefSeq" id="WP_013644517.1">
    <property type="nucleotide sequence ID" value="NC_015216.1"/>
</dbReference>
<gene>
    <name evidence="6" type="ordered locus">Metbo_0917</name>
</gene>
<reference evidence="6 7" key="2">
    <citation type="journal article" date="2014" name="Int. J. Syst. Evol. Microbiol.">
        <title>Methanobacterium paludis sp. nov. and a novel strain of Methanobacterium lacus isolated from northern peatlands.</title>
        <authorList>
            <person name="Cadillo-Quiroz H."/>
            <person name="Brauer S.L."/>
            <person name="Goodson N."/>
            <person name="Yavitt J.B."/>
            <person name="Zinder S.H."/>
        </authorList>
    </citation>
    <scope>NUCLEOTIDE SEQUENCE [LARGE SCALE GENOMIC DNA]</scope>
    <source>
        <strain evidence="6 7">AL-21</strain>
    </source>
</reference>
<keyword evidence="2" id="KW-0328">Glycosyltransferase</keyword>
<dbReference type="EMBL" id="CP002551">
    <property type="protein sequence ID" value="ADZ09166.1"/>
    <property type="molecule type" value="Genomic_DNA"/>
</dbReference>
<evidence type="ECO:0000259" key="4">
    <source>
        <dbReference type="Pfam" id="PF10111"/>
    </source>
</evidence>
<dbReference type="SUPFAM" id="SSF53756">
    <property type="entry name" value="UDP-Glycosyltransferase/glycogen phosphorylase"/>
    <property type="match status" value="1"/>
</dbReference>
<evidence type="ECO:0000313" key="6">
    <source>
        <dbReference type="EMBL" id="ADZ09166.1"/>
    </source>
</evidence>
<dbReference type="eggNOG" id="arCOG01384">
    <property type="taxonomic scope" value="Archaea"/>
</dbReference>
<feature type="domain" description="Glycosyltransferase 2-like prokaryotic type" evidence="4">
    <location>
        <begin position="105"/>
        <end position="295"/>
    </location>
</feature>
<protein>
    <submittedName>
        <fullName evidence="6">Glycosyltransferase</fullName>
    </submittedName>
</protein>
<dbReference type="Proteomes" id="UP000007490">
    <property type="component" value="Chromosome"/>
</dbReference>
<name>F0TC15_METLA</name>
<dbReference type="Pfam" id="PF10111">
    <property type="entry name" value="Glyco_tranf_2_2"/>
    <property type="match status" value="1"/>
</dbReference>
<dbReference type="InterPro" id="IPR029044">
    <property type="entry name" value="Nucleotide-diphossugar_trans"/>
</dbReference>